<keyword evidence="2" id="KW-1185">Reference proteome</keyword>
<evidence type="ECO:0000313" key="2">
    <source>
        <dbReference type="Proteomes" id="UP001056120"/>
    </source>
</evidence>
<evidence type="ECO:0000313" key="1">
    <source>
        <dbReference type="EMBL" id="KAI3717250.1"/>
    </source>
</evidence>
<organism evidence="1 2">
    <name type="scientific">Smallanthus sonchifolius</name>
    <dbReference type="NCBI Taxonomy" id="185202"/>
    <lineage>
        <taxon>Eukaryota</taxon>
        <taxon>Viridiplantae</taxon>
        <taxon>Streptophyta</taxon>
        <taxon>Embryophyta</taxon>
        <taxon>Tracheophyta</taxon>
        <taxon>Spermatophyta</taxon>
        <taxon>Magnoliopsida</taxon>
        <taxon>eudicotyledons</taxon>
        <taxon>Gunneridae</taxon>
        <taxon>Pentapetalae</taxon>
        <taxon>asterids</taxon>
        <taxon>campanulids</taxon>
        <taxon>Asterales</taxon>
        <taxon>Asteraceae</taxon>
        <taxon>Asteroideae</taxon>
        <taxon>Heliantheae alliance</taxon>
        <taxon>Millerieae</taxon>
        <taxon>Smallanthus</taxon>
    </lineage>
</organism>
<reference evidence="2" key="1">
    <citation type="journal article" date="2022" name="Mol. Ecol. Resour.">
        <title>The genomes of chicory, endive, great burdock and yacon provide insights into Asteraceae palaeo-polyploidization history and plant inulin production.</title>
        <authorList>
            <person name="Fan W."/>
            <person name="Wang S."/>
            <person name="Wang H."/>
            <person name="Wang A."/>
            <person name="Jiang F."/>
            <person name="Liu H."/>
            <person name="Zhao H."/>
            <person name="Xu D."/>
            <person name="Zhang Y."/>
        </authorList>
    </citation>
    <scope>NUCLEOTIDE SEQUENCE [LARGE SCALE GENOMIC DNA]</scope>
    <source>
        <strain evidence="2">cv. Yunnan</strain>
    </source>
</reference>
<accession>A0ACB9B976</accession>
<gene>
    <name evidence="1" type="ORF">L1987_68745</name>
</gene>
<proteinExistence type="predicted"/>
<name>A0ACB9B976_9ASTR</name>
<protein>
    <submittedName>
        <fullName evidence="1">Uncharacterized protein</fullName>
    </submittedName>
</protein>
<dbReference type="Proteomes" id="UP001056120">
    <property type="component" value="Linkage Group LG23"/>
</dbReference>
<sequence length="93" mass="10302">MTVICLFNVVPTRSILAYMEHIDVKIEFLGVLIDGTSVFQACACEIKHTPHKKIRVSPFTIRSDYALTRSPGESVRRLGFPLMPIDGVVIGKG</sequence>
<reference evidence="1 2" key="2">
    <citation type="journal article" date="2022" name="Mol. Ecol. Resour.">
        <title>The genomes of chicory, endive, great burdock and yacon provide insights into Asteraceae paleo-polyploidization history and plant inulin production.</title>
        <authorList>
            <person name="Fan W."/>
            <person name="Wang S."/>
            <person name="Wang H."/>
            <person name="Wang A."/>
            <person name="Jiang F."/>
            <person name="Liu H."/>
            <person name="Zhao H."/>
            <person name="Xu D."/>
            <person name="Zhang Y."/>
        </authorList>
    </citation>
    <scope>NUCLEOTIDE SEQUENCE [LARGE SCALE GENOMIC DNA]</scope>
    <source>
        <strain evidence="2">cv. Yunnan</strain>
        <tissue evidence="1">Leaves</tissue>
    </source>
</reference>
<dbReference type="EMBL" id="CM042040">
    <property type="protein sequence ID" value="KAI3717250.1"/>
    <property type="molecule type" value="Genomic_DNA"/>
</dbReference>
<comment type="caution">
    <text evidence="1">The sequence shown here is derived from an EMBL/GenBank/DDBJ whole genome shotgun (WGS) entry which is preliminary data.</text>
</comment>